<reference evidence="2" key="1">
    <citation type="submission" date="2019-06" db="EMBL/GenBank/DDBJ databases">
        <title>Gordonia isolated from sludge of a wastewater treatment plant.</title>
        <authorList>
            <person name="Tamura T."/>
            <person name="Aoyama K."/>
            <person name="Kang Y."/>
            <person name="Saito S."/>
            <person name="Akiyama N."/>
            <person name="Yazawa K."/>
            <person name="Gonoi T."/>
            <person name="Mikami Y."/>
        </authorList>
    </citation>
    <scope>NUCLEOTIDE SEQUENCE [LARGE SCALE GENOMIC DNA]</scope>
    <source>
        <strain evidence="2">NBRC 107697</strain>
    </source>
</reference>
<keyword evidence="2" id="KW-1185">Reference proteome</keyword>
<evidence type="ECO:0000313" key="1">
    <source>
        <dbReference type="EMBL" id="GED97327.1"/>
    </source>
</evidence>
<comment type="caution">
    <text evidence="1">The sequence shown here is derived from an EMBL/GenBank/DDBJ whole genome shotgun (WGS) entry which is preliminary data.</text>
</comment>
<protein>
    <submittedName>
        <fullName evidence="1">Uncharacterized protein</fullName>
    </submittedName>
</protein>
<evidence type="ECO:0000313" key="2">
    <source>
        <dbReference type="Proteomes" id="UP000444980"/>
    </source>
</evidence>
<dbReference type="AlphaFoldDB" id="A0A7I9UVT9"/>
<dbReference type="Proteomes" id="UP000444980">
    <property type="component" value="Unassembled WGS sequence"/>
</dbReference>
<gene>
    <name evidence="1" type="ORF">nbrc107697_13660</name>
</gene>
<name>A0A7I9UVT9_9ACTN</name>
<sequence>MSPEPCTTVRCEAEAWAERAKVAKWAAEELDACGQIIGRILASNYFGTGCAEAPPVYLELAAAVSTGSSSWREALAVQASSMASLSAGCGSAATEFGREDAVGAQSIES</sequence>
<dbReference type="EMBL" id="BJOU01000001">
    <property type="protein sequence ID" value="GED97327.1"/>
    <property type="molecule type" value="Genomic_DNA"/>
</dbReference>
<organism evidence="1 2">
    <name type="scientific">Gordonia crocea</name>
    <dbReference type="NCBI Taxonomy" id="589162"/>
    <lineage>
        <taxon>Bacteria</taxon>
        <taxon>Bacillati</taxon>
        <taxon>Actinomycetota</taxon>
        <taxon>Actinomycetes</taxon>
        <taxon>Mycobacteriales</taxon>
        <taxon>Gordoniaceae</taxon>
        <taxon>Gordonia</taxon>
    </lineage>
</organism>
<proteinExistence type="predicted"/>
<accession>A0A7I9UVT9</accession>